<accession>A0AAV5MCD1</accession>
<evidence type="ECO:0000313" key="2">
    <source>
        <dbReference type="Proteomes" id="UP001054252"/>
    </source>
</evidence>
<evidence type="ECO:0000313" key="1">
    <source>
        <dbReference type="EMBL" id="GKV47476.1"/>
    </source>
</evidence>
<dbReference type="AlphaFoldDB" id="A0AAV5MCD1"/>
<gene>
    <name evidence="1" type="ORF">SLEP1_g54379</name>
</gene>
<dbReference type="Proteomes" id="UP001054252">
    <property type="component" value="Unassembled WGS sequence"/>
</dbReference>
<organism evidence="1 2">
    <name type="scientific">Rubroshorea leprosula</name>
    <dbReference type="NCBI Taxonomy" id="152421"/>
    <lineage>
        <taxon>Eukaryota</taxon>
        <taxon>Viridiplantae</taxon>
        <taxon>Streptophyta</taxon>
        <taxon>Embryophyta</taxon>
        <taxon>Tracheophyta</taxon>
        <taxon>Spermatophyta</taxon>
        <taxon>Magnoliopsida</taxon>
        <taxon>eudicotyledons</taxon>
        <taxon>Gunneridae</taxon>
        <taxon>Pentapetalae</taxon>
        <taxon>rosids</taxon>
        <taxon>malvids</taxon>
        <taxon>Malvales</taxon>
        <taxon>Dipterocarpaceae</taxon>
        <taxon>Rubroshorea</taxon>
    </lineage>
</organism>
<sequence>MQQGISLDYSCKNAAWVFRGSFKSQDLLGTAAPSATELNCYLRIKLLLMILFVKFKHILTLGMQLYIQNNFQMVLVSWLINPKGMSSPISSVTWVFMVGYP</sequence>
<comment type="caution">
    <text evidence="1">The sequence shown here is derived from an EMBL/GenBank/DDBJ whole genome shotgun (WGS) entry which is preliminary data.</text>
</comment>
<dbReference type="EMBL" id="BPVZ01000229">
    <property type="protein sequence ID" value="GKV47476.1"/>
    <property type="molecule type" value="Genomic_DNA"/>
</dbReference>
<reference evidence="1 2" key="1">
    <citation type="journal article" date="2021" name="Commun. Biol.">
        <title>The genome of Shorea leprosula (Dipterocarpaceae) highlights the ecological relevance of drought in aseasonal tropical rainforests.</title>
        <authorList>
            <person name="Ng K.K.S."/>
            <person name="Kobayashi M.J."/>
            <person name="Fawcett J.A."/>
            <person name="Hatakeyama M."/>
            <person name="Paape T."/>
            <person name="Ng C.H."/>
            <person name="Ang C.C."/>
            <person name="Tnah L.H."/>
            <person name="Lee C.T."/>
            <person name="Nishiyama T."/>
            <person name="Sese J."/>
            <person name="O'Brien M.J."/>
            <person name="Copetti D."/>
            <person name="Mohd Noor M.I."/>
            <person name="Ong R.C."/>
            <person name="Putra M."/>
            <person name="Sireger I.Z."/>
            <person name="Indrioko S."/>
            <person name="Kosugi Y."/>
            <person name="Izuno A."/>
            <person name="Isagi Y."/>
            <person name="Lee S.L."/>
            <person name="Shimizu K.K."/>
        </authorList>
    </citation>
    <scope>NUCLEOTIDE SEQUENCE [LARGE SCALE GENOMIC DNA]</scope>
    <source>
        <strain evidence="1">214</strain>
    </source>
</reference>
<name>A0AAV5MCD1_9ROSI</name>
<protein>
    <submittedName>
        <fullName evidence="1">Uncharacterized protein</fullName>
    </submittedName>
</protein>
<proteinExistence type="predicted"/>
<keyword evidence="2" id="KW-1185">Reference proteome</keyword>